<dbReference type="EMBL" id="ML208280">
    <property type="protein sequence ID" value="TFK72938.1"/>
    <property type="molecule type" value="Genomic_DNA"/>
</dbReference>
<feature type="non-terminal residue" evidence="1">
    <location>
        <position position="1"/>
    </location>
</feature>
<dbReference type="Proteomes" id="UP000308600">
    <property type="component" value="Unassembled WGS sequence"/>
</dbReference>
<organism evidence="1 2">
    <name type="scientific">Pluteus cervinus</name>
    <dbReference type="NCBI Taxonomy" id="181527"/>
    <lineage>
        <taxon>Eukaryota</taxon>
        <taxon>Fungi</taxon>
        <taxon>Dikarya</taxon>
        <taxon>Basidiomycota</taxon>
        <taxon>Agaricomycotina</taxon>
        <taxon>Agaricomycetes</taxon>
        <taxon>Agaricomycetidae</taxon>
        <taxon>Agaricales</taxon>
        <taxon>Pluteineae</taxon>
        <taxon>Pluteaceae</taxon>
        <taxon>Pluteus</taxon>
    </lineage>
</organism>
<gene>
    <name evidence="1" type="ORF">BDN72DRAFT_835589</name>
</gene>
<sequence length="70" mass="7291">MNGTLADYFAVGCQADDGGLVVLAIERGPGVETKAVKTSYSTTAGTAYVTVEDVHVPYSHTLGKETEGLQ</sequence>
<evidence type="ECO:0000313" key="2">
    <source>
        <dbReference type="Proteomes" id="UP000308600"/>
    </source>
</evidence>
<accession>A0ACD3B3Q3</accession>
<protein>
    <submittedName>
        <fullName evidence="1">Uncharacterized protein</fullName>
    </submittedName>
</protein>
<feature type="non-terminal residue" evidence="1">
    <location>
        <position position="70"/>
    </location>
</feature>
<keyword evidence="2" id="KW-1185">Reference proteome</keyword>
<reference evidence="1 2" key="1">
    <citation type="journal article" date="2019" name="Nat. Ecol. Evol.">
        <title>Megaphylogeny resolves global patterns of mushroom evolution.</title>
        <authorList>
            <person name="Varga T."/>
            <person name="Krizsan K."/>
            <person name="Foldi C."/>
            <person name="Dima B."/>
            <person name="Sanchez-Garcia M."/>
            <person name="Sanchez-Ramirez S."/>
            <person name="Szollosi G.J."/>
            <person name="Szarkandi J.G."/>
            <person name="Papp V."/>
            <person name="Albert L."/>
            <person name="Andreopoulos W."/>
            <person name="Angelini C."/>
            <person name="Antonin V."/>
            <person name="Barry K.W."/>
            <person name="Bougher N.L."/>
            <person name="Buchanan P."/>
            <person name="Buyck B."/>
            <person name="Bense V."/>
            <person name="Catcheside P."/>
            <person name="Chovatia M."/>
            <person name="Cooper J."/>
            <person name="Damon W."/>
            <person name="Desjardin D."/>
            <person name="Finy P."/>
            <person name="Geml J."/>
            <person name="Haridas S."/>
            <person name="Hughes K."/>
            <person name="Justo A."/>
            <person name="Karasinski D."/>
            <person name="Kautmanova I."/>
            <person name="Kiss B."/>
            <person name="Kocsube S."/>
            <person name="Kotiranta H."/>
            <person name="LaButti K.M."/>
            <person name="Lechner B.E."/>
            <person name="Liimatainen K."/>
            <person name="Lipzen A."/>
            <person name="Lukacs Z."/>
            <person name="Mihaltcheva S."/>
            <person name="Morgado L.N."/>
            <person name="Niskanen T."/>
            <person name="Noordeloos M.E."/>
            <person name="Ohm R.A."/>
            <person name="Ortiz-Santana B."/>
            <person name="Ovrebo C."/>
            <person name="Racz N."/>
            <person name="Riley R."/>
            <person name="Savchenko A."/>
            <person name="Shiryaev A."/>
            <person name="Soop K."/>
            <person name="Spirin V."/>
            <person name="Szebenyi C."/>
            <person name="Tomsovsky M."/>
            <person name="Tulloss R.E."/>
            <person name="Uehling J."/>
            <person name="Grigoriev I.V."/>
            <person name="Vagvolgyi C."/>
            <person name="Papp T."/>
            <person name="Martin F.M."/>
            <person name="Miettinen O."/>
            <person name="Hibbett D.S."/>
            <person name="Nagy L.G."/>
        </authorList>
    </citation>
    <scope>NUCLEOTIDE SEQUENCE [LARGE SCALE GENOMIC DNA]</scope>
    <source>
        <strain evidence="1 2">NL-1719</strain>
    </source>
</reference>
<evidence type="ECO:0000313" key="1">
    <source>
        <dbReference type="EMBL" id="TFK72938.1"/>
    </source>
</evidence>
<name>A0ACD3B3Q3_9AGAR</name>
<proteinExistence type="predicted"/>